<gene>
    <name evidence="1" type="ORF">C7402_11185</name>
</gene>
<accession>A0ABX5KIC4</accession>
<dbReference type="NCBIfam" id="NF046112">
    <property type="entry name" value="MSMEG_6209_Nter"/>
    <property type="match status" value="1"/>
</dbReference>
<sequence length="65" mass="7261">MNPHAAEELVKAIAAETHAPVETVSKMVEETWAAYSDGARVMDYLSVLVARRVRENLRGIRKDAH</sequence>
<dbReference type="InterPro" id="IPR021945">
    <property type="entry name" value="DUF3562"/>
</dbReference>
<keyword evidence="2" id="KW-1185">Reference proteome</keyword>
<name>A0ABX5KIC4_9BURK</name>
<dbReference type="RefSeq" id="WP_112176177.1">
    <property type="nucleotide sequence ID" value="NZ_CAJZAT010000036.1"/>
</dbReference>
<dbReference type="EMBL" id="QEOB01000011">
    <property type="protein sequence ID" value="PVX81183.1"/>
    <property type="molecule type" value="Genomic_DNA"/>
</dbReference>
<protein>
    <submittedName>
        <fullName evidence="1">Uncharacterized protein DUF3562</fullName>
    </submittedName>
</protein>
<evidence type="ECO:0000313" key="1">
    <source>
        <dbReference type="EMBL" id="PVX81183.1"/>
    </source>
</evidence>
<reference evidence="1 2" key="1">
    <citation type="submission" date="2018-05" db="EMBL/GenBank/DDBJ databases">
        <title>Genomic Encyclopedia of Type Strains, Phase IV (KMG-V): Genome sequencing to study the core and pangenomes of soil and plant-associated prokaryotes.</title>
        <authorList>
            <person name="Whitman W."/>
        </authorList>
    </citation>
    <scope>NUCLEOTIDE SEQUENCE [LARGE SCALE GENOMIC DNA]</scope>
    <source>
        <strain evidence="1 2">SCZa-39</strain>
    </source>
</reference>
<organism evidence="1 2">
    <name type="scientific">Paraburkholderia unamae</name>
    <dbReference type="NCBI Taxonomy" id="219649"/>
    <lineage>
        <taxon>Bacteria</taxon>
        <taxon>Pseudomonadati</taxon>
        <taxon>Pseudomonadota</taxon>
        <taxon>Betaproteobacteria</taxon>
        <taxon>Burkholderiales</taxon>
        <taxon>Burkholderiaceae</taxon>
        <taxon>Paraburkholderia</taxon>
    </lineage>
</organism>
<proteinExistence type="predicted"/>
<evidence type="ECO:0000313" key="2">
    <source>
        <dbReference type="Proteomes" id="UP000245712"/>
    </source>
</evidence>
<dbReference type="Gene3D" id="1.10.8.1060">
    <property type="entry name" value="Corynebacterium glutamicum thioredoxin-dependent arsenate reductase, N-terminal domain"/>
    <property type="match status" value="1"/>
</dbReference>
<dbReference type="Pfam" id="PF12085">
    <property type="entry name" value="DUF3562"/>
    <property type="match status" value="1"/>
</dbReference>
<comment type="caution">
    <text evidence="1">The sequence shown here is derived from an EMBL/GenBank/DDBJ whole genome shotgun (WGS) entry which is preliminary data.</text>
</comment>
<dbReference type="Proteomes" id="UP000245712">
    <property type="component" value="Unassembled WGS sequence"/>
</dbReference>